<evidence type="ECO:0000313" key="2">
    <source>
        <dbReference type="EMBL" id="ATE85607.1"/>
    </source>
</evidence>
<accession>A0A291AX58</accession>
<dbReference type="EMBL" id="MF158037">
    <property type="protein sequence ID" value="ATE85607.1"/>
    <property type="molecule type" value="Genomic_DNA"/>
</dbReference>
<name>A0A291AX58_9CAUD</name>
<keyword evidence="1" id="KW-0812">Transmembrane</keyword>
<proteinExistence type="predicted"/>
<gene>
    <name evidence="2" type="ORF">St162_gp22</name>
</gene>
<keyword evidence="3" id="KW-1185">Reference proteome</keyword>
<evidence type="ECO:0000313" key="3">
    <source>
        <dbReference type="Proteomes" id="UP000221254"/>
    </source>
</evidence>
<evidence type="ECO:0000256" key="1">
    <source>
        <dbReference type="SAM" id="Phobius"/>
    </source>
</evidence>
<protein>
    <submittedName>
        <fullName evidence="2">Putative holin</fullName>
    </submittedName>
</protein>
<feature type="transmembrane region" description="Helical" evidence="1">
    <location>
        <begin position="63"/>
        <end position="82"/>
    </location>
</feature>
<feature type="transmembrane region" description="Helical" evidence="1">
    <location>
        <begin position="6"/>
        <end position="27"/>
    </location>
</feature>
<keyword evidence="1" id="KW-0472">Membrane</keyword>
<dbReference type="Proteomes" id="UP000221254">
    <property type="component" value="Segment"/>
</dbReference>
<organism evidence="2 3">
    <name type="scientific">Salmonella phage St162</name>
    <dbReference type="NCBI Taxonomy" id="2024312"/>
    <lineage>
        <taxon>Viruses</taxon>
        <taxon>Duplodnaviria</taxon>
        <taxon>Heunggongvirae</taxon>
        <taxon>Uroviricota</taxon>
        <taxon>Caudoviricetes</taxon>
        <taxon>Sarkviridae</taxon>
        <taxon>Guernseyvirinae</taxon>
        <taxon>Cornellvirus</taxon>
        <taxon>Cornellvirus St162</taxon>
    </lineage>
</organism>
<feature type="transmembrane region" description="Helical" evidence="1">
    <location>
        <begin position="39"/>
        <end position="57"/>
    </location>
</feature>
<sequence length="99" mass="11148">MPATFLNTPLGIICLVVMGGVALINIYAHWIEDGLVGRLLYMALALTCTVGLFRYTSASDPEHLTPTIVVIFCLLGIRSLAVKSMRYFKYRRKYAKHLR</sequence>
<keyword evidence="1" id="KW-1133">Transmembrane helix</keyword>
<reference evidence="2 3" key="1">
    <citation type="submission" date="2017-05" db="EMBL/GenBank/DDBJ databases">
        <title>The isolation and characterization of 16 novel Shigella-infecting phages from the environment.</title>
        <authorList>
            <person name="Doore S.M."/>
            <person name="Schrad J.R."/>
            <person name="Dover J.A."/>
            <person name="Parent K.N."/>
        </authorList>
    </citation>
    <scope>NUCLEOTIDE SEQUENCE [LARGE SCALE GENOMIC DNA]</scope>
</reference>